<organism evidence="3 4">
    <name type="scientific">Actinomadura yumaensis</name>
    <dbReference type="NCBI Taxonomy" id="111807"/>
    <lineage>
        <taxon>Bacteria</taxon>
        <taxon>Bacillati</taxon>
        <taxon>Actinomycetota</taxon>
        <taxon>Actinomycetes</taxon>
        <taxon>Streptosporangiales</taxon>
        <taxon>Thermomonosporaceae</taxon>
        <taxon>Actinomadura</taxon>
    </lineage>
</organism>
<proteinExistence type="predicted"/>
<protein>
    <submittedName>
        <fullName evidence="3">DUF1707 domain-containing protein</fullName>
    </submittedName>
</protein>
<reference evidence="4" key="1">
    <citation type="journal article" date="2019" name="Int. J. Syst. Evol. Microbiol.">
        <title>The Global Catalogue of Microorganisms (GCM) 10K type strain sequencing project: providing services to taxonomists for standard genome sequencing and annotation.</title>
        <authorList>
            <consortium name="The Broad Institute Genomics Platform"/>
            <consortium name="The Broad Institute Genome Sequencing Center for Infectious Disease"/>
            <person name="Wu L."/>
            <person name="Ma J."/>
        </authorList>
    </citation>
    <scope>NUCLEOTIDE SEQUENCE [LARGE SCALE GENOMIC DNA]</scope>
    <source>
        <strain evidence="4">JCM 3369</strain>
    </source>
</reference>
<feature type="region of interest" description="Disordered" evidence="1">
    <location>
        <begin position="1"/>
        <end position="22"/>
    </location>
</feature>
<gene>
    <name evidence="3" type="ORF">ACFQKB_02590</name>
</gene>
<evidence type="ECO:0000259" key="2">
    <source>
        <dbReference type="Pfam" id="PF08044"/>
    </source>
</evidence>
<dbReference type="InterPro" id="IPR012551">
    <property type="entry name" value="DUF1707_SHOCT-like"/>
</dbReference>
<feature type="compositionally biased region" description="Basic and acidic residues" evidence="1">
    <location>
        <begin position="1"/>
        <end position="11"/>
    </location>
</feature>
<dbReference type="PANTHER" id="PTHR40763:SF4">
    <property type="entry name" value="DUF1707 DOMAIN-CONTAINING PROTEIN"/>
    <property type="match status" value="1"/>
</dbReference>
<feature type="domain" description="DUF1707" evidence="2">
    <location>
        <begin position="20"/>
        <end position="72"/>
    </location>
</feature>
<dbReference type="Proteomes" id="UP001596380">
    <property type="component" value="Unassembled WGS sequence"/>
</dbReference>
<evidence type="ECO:0000313" key="3">
    <source>
        <dbReference type="EMBL" id="MFC6878647.1"/>
    </source>
</evidence>
<sequence>MSVEQRPRTAADPRTAAADLRASDRERDDVLVRLHTAYAEGRLTEGELDERIDLALAARTHRDLGRLSADLPAAPDEASAGECPGGRPAVSLAGRFQLAYKSHVRRSGRWPLPTSFTSVVYKGGSLLDLRCAELGGPVTSIRVLAYKSTVEILVPPGVRVEFGGLGVSGDLRGQAPPGAPVLRVTGIAYKGAIEMKDHIHRP</sequence>
<keyword evidence="4" id="KW-1185">Reference proteome</keyword>
<comment type="caution">
    <text evidence="3">The sequence shown here is derived from an EMBL/GenBank/DDBJ whole genome shotgun (WGS) entry which is preliminary data.</text>
</comment>
<dbReference type="PANTHER" id="PTHR40763">
    <property type="entry name" value="MEMBRANE PROTEIN-RELATED"/>
    <property type="match status" value="1"/>
</dbReference>
<dbReference type="EMBL" id="JBHSXS010000001">
    <property type="protein sequence ID" value="MFC6878647.1"/>
    <property type="molecule type" value="Genomic_DNA"/>
</dbReference>
<dbReference type="Pfam" id="PF08044">
    <property type="entry name" value="DUF1707"/>
    <property type="match status" value="1"/>
</dbReference>
<dbReference type="RefSeq" id="WP_160819792.1">
    <property type="nucleotide sequence ID" value="NZ_JBHSXS010000001.1"/>
</dbReference>
<evidence type="ECO:0000256" key="1">
    <source>
        <dbReference type="SAM" id="MobiDB-lite"/>
    </source>
</evidence>
<evidence type="ECO:0000313" key="4">
    <source>
        <dbReference type="Proteomes" id="UP001596380"/>
    </source>
</evidence>
<name>A0ABW2CA59_9ACTN</name>
<accession>A0ABW2CA59</accession>